<dbReference type="EMBL" id="GGFL01011116">
    <property type="protein sequence ID" value="MBW75294.1"/>
    <property type="molecule type" value="Transcribed_RNA"/>
</dbReference>
<organism evidence="1">
    <name type="scientific">Anopheles darlingi</name>
    <name type="common">Mosquito</name>
    <dbReference type="NCBI Taxonomy" id="43151"/>
    <lineage>
        <taxon>Eukaryota</taxon>
        <taxon>Metazoa</taxon>
        <taxon>Ecdysozoa</taxon>
        <taxon>Arthropoda</taxon>
        <taxon>Hexapoda</taxon>
        <taxon>Insecta</taxon>
        <taxon>Pterygota</taxon>
        <taxon>Neoptera</taxon>
        <taxon>Endopterygota</taxon>
        <taxon>Diptera</taxon>
        <taxon>Nematocera</taxon>
        <taxon>Culicoidea</taxon>
        <taxon>Culicidae</taxon>
        <taxon>Anophelinae</taxon>
        <taxon>Anopheles</taxon>
    </lineage>
</organism>
<dbReference type="AlphaFoldDB" id="A0A2M4DCI1"/>
<proteinExistence type="predicted"/>
<sequence>MIDSAASISLLLATGGSTSSGTAWLSLSFCSSSCSTSSARCSLRSRSMSWNRLKDIARFRWSTIGYSGSATVLRAL</sequence>
<reference evidence="1" key="1">
    <citation type="submission" date="2018-01" db="EMBL/GenBank/DDBJ databases">
        <title>An insight into the sialome of Amazonian anophelines.</title>
        <authorList>
            <person name="Ribeiro J.M."/>
            <person name="Scarpassa V."/>
            <person name="Calvo E."/>
        </authorList>
    </citation>
    <scope>NUCLEOTIDE SEQUENCE</scope>
</reference>
<accession>A0A2M4DCI1</accession>
<name>A0A2M4DCI1_ANODA</name>
<protein>
    <submittedName>
        <fullName evidence="1">Putative secreted protein</fullName>
    </submittedName>
</protein>
<evidence type="ECO:0000313" key="1">
    <source>
        <dbReference type="EMBL" id="MBW75294.1"/>
    </source>
</evidence>